<gene>
    <name evidence="1" type="ORF">HYFRA_00003083</name>
</gene>
<keyword evidence="2" id="KW-1185">Reference proteome</keyword>
<dbReference type="EMBL" id="CAJVRL010000038">
    <property type="protein sequence ID" value="CAG8950866.1"/>
    <property type="molecule type" value="Genomic_DNA"/>
</dbReference>
<organism evidence="1 2">
    <name type="scientific">Hymenoscyphus fraxineus</name>
    <dbReference type="NCBI Taxonomy" id="746836"/>
    <lineage>
        <taxon>Eukaryota</taxon>
        <taxon>Fungi</taxon>
        <taxon>Dikarya</taxon>
        <taxon>Ascomycota</taxon>
        <taxon>Pezizomycotina</taxon>
        <taxon>Leotiomycetes</taxon>
        <taxon>Helotiales</taxon>
        <taxon>Helotiaceae</taxon>
        <taxon>Hymenoscyphus</taxon>
    </lineage>
</organism>
<proteinExistence type="predicted"/>
<evidence type="ECO:0000313" key="2">
    <source>
        <dbReference type="Proteomes" id="UP000696280"/>
    </source>
</evidence>
<sequence>MDHTATYASPKVLRVPPENRDQICEEVILWPHTIEINHGPIIGNNEIVVDANWYGKHTIRGVCSKSSTNLDTDS</sequence>
<dbReference type="AlphaFoldDB" id="A0A9N9KPQ6"/>
<evidence type="ECO:0000313" key="1">
    <source>
        <dbReference type="EMBL" id="CAG8950866.1"/>
    </source>
</evidence>
<dbReference type="Proteomes" id="UP000696280">
    <property type="component" value="Unassembled WGS sequence"/>
</dbReference>
<name>A0A9N9KPQ6_9HELO</name>
<reference evidence="1" key="1">
    <citation type="submission" date="2021-07" db="EMBL/GenBank/DDBJ databases">
        <authorList>
            <person name="Durling M."/>
        </authorList>
    </citation>
    <scope>NUCLEOTIDE SEQUENCE</scope>
</reference>
<protein>
    <submittedName>
        <fullName evidence="1">Uncharacterized protein</fullName>
    </submittedName>
</protein>
<accession>A0A9N9KPQ6</accession>
<comment type="caution">
    <text evidence="1">The sequence shown here is derived from an EMBL/GenBank/DDBJ whole genome shotgun (WGS) entry which is preliminary data.</text>
</comment>